<feature type="compositionally biased region" description="Polar residues" evidence="8">
    <location>
        <begin position="39"/>
        <end position="48"/>
    </location>
</feature>
<dbReference type="KEGG" id="mri:Mal4_45850"/>
<gene>
    <name evidence="10" type="primary">fliN</name>
    <name evidence="10" type="ORF">Mal4_45850</name>
</gene>
<dbReference type="Pfam" id="PF01052">
    <property type="entry name" value="FliMN_C"/>
    <property type="match status" value="1"/>
</dbReference>
<evidence type="ECO:0000256" key="5">
    <source>
        <dbReference type="ARBA" id="ARBA00022500"/>
    </source>
</evidence>
<feature type="region of interest" description="Disordered" evidence="8">
    <location>
        <begin position="1"/>
        <end position="49"/>
    </location>
</feature>
<organism evidence="10 11">
    <name type="scientific">Maioricimonas rarisocia</name>
    <dbReference type="NCBI Taxonomy" id="2528026"/>
    <lineage>
        <taxon>Bacteria</taxon>
        <taxon>Pseudomonadati</taxon>
        <taxon>Planctomycetota</taxon>
        <taxon>Planctomycetia</taxon>
        <taxon>Planctomycetales</taxon>
        <taxon>Planctomycetaceae</taxon>
        <taxon>Maioricimonas</taxon>
    </lineage>
</organism>
<feature type="domain" description="Flagellar motor switch protein FliN-like C-terminal" evidence="9">
    <location>
        <begin position="55"/>
        <end position="124"/>
    </location>
</feature>
<feature type="compositionally biased region" description="Polar residues" evidence="8">
    <location>
        <begin position="1"/>
        <end position="16"/>
    </location>
</feature>
<dbReference type="GO" id="GO:0006935">
    <property type="term" value="P:chemotaxis"/>
    <property type="evidence" value="ECO:0007669"/>
    <property type="project" value="UniProtKB-KW"/>
</dbReference>
<reference evidence="10 11" key="1">
    <citation type="submission" date="2019-02" db="EMBL/GenBank/DDBJ databases">
        <title>Deep-cultivation of Planctomycetes and their phenomic and genomic characterization uncovers novel biology.</title>
        <authorList>
            <person name="Wiegand S."/>
            <person name="Jogler M."/>
            <person name="Boedeker C."/>
            <person name="Pinto D."/>
            <person name="Vollmers J."/>
            <person name="Rivas-Marin E."/>
            <person name="Kohn T."/>
            <person name="Peeters S.H."/>
            <person name="Heuer A."/>
            <person name="Rast P."/>
            <person name="Oberbeckmann S."/>
            <person name="Bunk B."/>
            <person name="Jeske O."/>
            <person name="Meyerdierks A."/>
            <person name="Storesund J.E."/>
            <person name="Kallscheuer N."/>
            <person name="Luecker S."/>
            <person name="Lage O.M."/>
            <person name="Pohl T."/>
            <person name="Merkel B.J."/>
            <person name="Hornburger P."/>
            <person name="Mueller R.-W."/>
            <person name="Bruemmer F."/>
            <person name="Labrenz M."/>
            <person name="Spormann A.M."/>
            <person name="Op den Camp H."/>
            <person name="Overmann J."/>
            <person name="Amann R."/>
            <person name="Jetten M.S.M."/>
            <person name="Mascher T."/>
            <person name="Medema M.H."/>
            <person name="Devos D.P."/>
            <person name="Kaster A.-K."/>
            <person name="Ovreas L."/>
            <person name="Rohde M."/>
            <person name="Galperin M.Y."/>
            <person name="Jogler C."/>
        </authorList>
    </citation>
    <scope>NUCLEOTIDE SEQUENCE [LARGE SCALE GENOMIC DNA]</scope>
    <source>
        <strain evidence="10 11">Mal4</strain>
    </source>
</reference>
<comment type="subcellular location">
    <subcellularLocation>
        <location evidence="1">Cell membrane</location>
        <topology evidence="1">Peripheral membrane protein</topology>
        <orientation evidence="1">Cytoplasmic side</orientation>
    </subcellularLocation>
</comment>
<feature type="compositionally biased region" description="Low complexity" evidence="8">
    <location>
        <begin position="135"/>
        <end position="158"/>
    </location>
</feature>
<keyword evidence="11" id="KW-1185">Reference proteome</keyword>
<evidence type="ECO:0000259" key="9">
    <source>
        <dbReference type="Pfam" id="PF01052"/>
    </source>
</evidence>
<feature type="region of interest" description="Disordered" evidence="8">
    <location>
        <begin position="129"/>
        <end position="158"/>
    </location>
</feature>
<comment type="similarity">
    <text evidence="2">Belongs to the FliN/MopA/SpaO family.</text>
</comment>
<evidence type="ECO:0000256" key="2">
    <source>
        <dbReference type="ARBA" id="ARBA00009226"/>
    </source>
</evidence>
<dbReference type="SUPFAM" id="SSF101801">
    <property type="entry name" value="Surface presentation of antigens (SPOA)"/>
    <property type="match status" value="1"/>
</dbReference>
<dbReference type="GO" id="GO:0009425">
    <property type="term" value="C:bacterial-type flagellum basal body"/>
    <property type="evidence" value="ECO:0007669"/>
    <property type="project" value="InterPro"/>
</dbReference>
<dbReference type="GO" id="GO:0071973">
    <property type="term" value="P:bacterial-type flagellum-dependent cell motility"/>
    <property type="evidence" value="ECO:0007669"/>
    <property type="project" value="InterPro"/>
</dbReference>
<dbReference type="InterPro" id="IPR036429">
    <property type="entry name" value="SpoA-like_sf"/>
</dbReference>
<keyword evidence="5" id="KW-0145">Chemotaxis</keyword>
<evidence type="ECO:0000256" key="7">
    <source>
        <dbReference type="ARBA" id="ARBA00023136"/>
    </source>
</evidence>
<proteinExistence type="inferred from homology"/>
<dbReference type="Gene3D" id="2.30.330.10">
    <property type="entry name" value="SpoA-like"/>
    <property type="match status" value="1"/>
</dbReference>
<evidence type="ECO:0000256" key="6">
    <source>
        <dbReference type="ARBA" id="ARBA00022779"/>
    </source>
</evidence>
<keyword evidence="7" id="KW-0472">Membrane</keyword>
<sequence>MNEPANNPGQRETTPVSPNPVDDISAGAESPEVRPVEFSETSRSQSGTGRLPIKRFYDVNVTVSVELGRVTMSIGELLQLGEGAVVELTRSVHEPVDIVAQSVRLARGEVVVVGDRYAVRVTEIEPVDHDSPLMSLSGSSAGNEAGAAASAAKTVPSS</sequence>
<protein>
    <recommendedName>
        <fullName evidence="3">Flagellar motor switch protein FliN</fullName>
    </recommendedName>
</protein>
<dbReference type="PANTHER" id="PTHR43484:SF1">
    <property type="entry name" value="FLAGELLAR MOTOR SWITCH PROTEIN FLIN"/>
    <property type="match status" value="1"/>
</dbReference>
<evidence type="ECO:0000256" key="4">
    <source>
        <dbReference type="ARBA" id="ARBA00022475"/>
    </source>
</evidence>
<evidence type="ECO:0000256" key="3">
    <source>
        <dbReference type="ARBA" id="ARBA00021897"/>
    </source>
</evidence>
<dbReference type="NCBIfam" id="TIGR02480">
    <property type="entry name" value="fliN"/>
    <property type="match status" value="1"/>
</dbReference>
<dbReference type="EMBL" id="CP036275">
    <property type="protein sequence ID" value="QDU40229.1"/>
    <property type="molecule type" value="Genomic_DNA"/>
</dbReference>
<dbReference type="InterPro" id="IPR012826">
    <property type="entry name" value="FliN"/>
</dbReference>
<dbReference type="InterPro" id="IPR051469">
    <property type="entry name" value="FliN/MopA/SpaO"/>
</dbReference>
<dbReference type="Proteomes" id="UP000320496">
    <property type="component" value="Chromosome"/>
</dbReference>
<keyword evidence="4" id="KW-1003">Cell membrane</keyword>
<evidence type="ECO:0000256" key="1">
    <source>
        <dbReference type="ARBA" id="ARBA00004413"/>
    </source>
</evidence>
<evidence type="ECO:0000256" key="8">
    <source>
        <dbReference type="SAM" id="MobiDB-lite"/>
    </source>
</evidence>
<dbReference type="GO" id="GO:0005886">
    <property type="term" value="C:plasma membrane"/>
    <property type="evidence" value="ECO:0007669"/>
    <property type="project" value="UniProtKB-SubCell"/>
</dbReference>
<dbReference type="PANTHER" id="PTHR43484">
    <property type="match status" value="1"/>
</dbReference>
<keyword evidence="10" id="KW-0966">Cell projection</keyword>
<keyword evidence="10" id="KW-0969">Cilium</keyword>
<dbReference type="RefSeq" id="WP_197443703.1">
    <property type="nucleotide sequence ID" value="NZ_CP036275.1"/>
</dbReference>
<accession>A0A517ZCP1</accession>
<dbReference type="InterPro" id="IPR001543">
    <property type="entry name" value="FliN-like_C"/>
</dbReference>
<evidence type="ECO:0000313" key="10">
    <source>
        <dbReference type="EMBL" id="QDU40229.1"/>
    </source>
</evidence>
<dbReference type="AlphaFoldDB" id="A0A517ZCP1"/>
<keyword evidence="6" id="KW-0283">Flagellar rotation</keyword>
<keyword evidence="10" id="KW-0282">Flagellum</keyword>
<dbReference type="GO" id="GO:0003774">
    <property type="term" value="F:cytoskeletal motor activity"/>
    <property type="evidence" value="ECO:0007669"/>
    <property type="project" value="InterPro"/>
</dbReference>
<dbReference type="InterPro" id="IPR001172">
    <property type="entry name" value="FliN_T3SS_HrcQb"/>
</dbReference>
<dbReference type="PRINTS" id="PR00956">
    <property type="entry name" value="FLGMOTORFLIN"/>
</dbReference>
<evidence type="ECO:0000313" key="11">
    <source>
        <dbReference type="Proteomes" id="UP000320496"/>
    </source>
</evidence>
<name>A0A517ZCP1_9PLAN</name>